<feature type="transmembrane region" description="Helical" evidence="1">
    <location>
        <begin position="1019"/>
        <end position="1042"/>
    </location>
</feature>
<evidence type="ECO:0000313" key="3">
    <source>
        <dbReference type="Proteomes" id="UP001165085"/>
    </source>
</evidence>
<feature type="transmembrane region" description="Helical" evidence="1">
    <location>
        <begin position="87"/>
        <end position="104"/>
    </location>
</feature>
<protein>
    <submittedName>
        <fullName evidence="2">Uncharacterized protein</fullName>
    </submittedName>
</protein>
<organism evidence="2 3">
    <name type="scientific">Triparma strigata</name>
    <dbReference type="NCBI Taxonomy" id="1606541"/>
    <lineage>
        <taxon>Eukaryota</taxon>
        <taxon>Sar</taxon>
        <taxon>Stramenopiles</taxon>
        <taxon>Ochrophyta</taxon>
        <taxon>Bolidophyceae</taxon>
        <taxon>Parmales</taxon>
        <taxon>Triparmaceae</taxon>
        <taxon>Triparma</taxon>
    </lineage>
</organism>
<evidence type="ECO:0000313" key="2">
    <source>
        <dbReference type="EMBL" id="GMH73828.1"/>
    </source>
</evidence>
<feature type="transmembrane region" description="Helical" evidence="1">
    <location>
        <begin position="823"/>
        <end position="841"/>
    </location>
</feature>
<feature type="transmembrane region" description="Helical" evidence="1">
    <location>
        <begin position="885"/>
        <end position="904"/>
    </location>
</feature>
<accession>A0A9W7EES9</accession>
<feature type="transmembrane region" description="Helical" evidence="1">
    <location>
        <begin position="623"/>
        <end position="643"/>
    </location>
</feature>
<feature type="transmembrane region" description="Helical" evidence="1">
    <location>
        <begin position="443"/>
        <end position="467"/>
    </location>
</feature>
<comment type="caution">
    <text evidence="2">The sequence shown here is derived from an EMBL/GenBank/DDBJ whole genome shotgun (WGS) entry which is preliminary data.</text>
</comment>
<sequence length="1114" mass="127209">MDLFSKKAPCKIHPFFVILCMIMLILAVIINAMGLHEQIHGYEHNHDHFRIFPKNHILLLDKLVIPFALLSWSFIVVSDVRGSTDSIYFATLLLVSCSVLKIVGQLKGVQQIDDVEEKYFKLCINETLLLDDGYDKCFDVVSNKTLIDLTRNFKDVKAMNVLMTVNQTKMQATYEKYSTAFLTSTSRGMGSNIIGVVGGLYILWRAVFPGRKELSEFEQKSLEQIILKDNIVFFCSVFSAMMFVFSQATACLGDHRDSPESCFPVVQSCSVAMYFGCAAFAAKILIFPFKTTLYDIKDLMSFDIRFHEQCQALIGIWSVVIIIFVFASGTPLKGFSFYTFVHTNFLWGYRVRDNLFSFSILFMLFGLSITSPKAVHIRKYSERQQRRERRLARLADYLRIKQKSTRPSEWAPALRYSALGLSIFLNASSLFYFIYAINDYTEWFVWHDIAIFLVTCAFLLSILFSSTKPRATSFWQAQLPKNLSELNFLFVGVISLSKESFAWGTFEIILATSGLFLTPVYNKARKFMAHFGDDDLNRHLSASLSTAFIVVPSIAYLVAEVFSCYSHEKDKRSCFPLFVSNWAVSMWLGLTLVITLICGITFKSHTLADWTFFTDASISSVSRVVCAFATTSLAFYIFGLRAYNVSQDHPSYDPKLIDETNYRDADFVLVRYSVGLAVLVIVFLSIDGIFQGLKNAYLQVLDDAHEEEELEGSIICRAYIGIKKLEQRMNIERFRVPENVARISPIYEDLILYCCIIIWMTQVIGTLLRFFSPESSPAHQIGVIIITSYMLGFIVHGILVTAFLFSEIESHTTNEERKLKIRIVKLSILTIFGFNTIFFVYEGKWKWVVINLAIIAIIASIFIGTEKSRRWCAQHFSTNERRQHLVLCFTVMCSSFPTQMYFIGEVVACMMRQMNYKATRKPETPFELLDNSCNSVLYGISPIAIFNGWCIVQYIIFGYHQDMQHDIRNVIRLKLTWFQLYRVANSSVLVILAVFAYSLRMEDSYEEVAKGETTLIAFIWTGMFLVSVEVALTSIHILYGLITSRLGSKTSSRRNLLPTNRDKLSMEERMTDAKKDVSVWDGGGKGVTTTDRQKKTKLLKDKSIAVFEISPGFL</sequence>
<dbReference type="OrthoDB" id="10274491at2759"/>
<feature type="transmembrane region" description="Helical" evidence="1">
    <location>
        <begin position="980"/>
        <end position="999"/>
    </location>
</feature>
<reference evidence="3" key="1">
    <citation type="journal article" date="2023" name="Commun. Biol.">
        <title>Genome analysis of Parmales, the sister group of diatoms, reveals the evolutionary specialization of diatoms from phago-mixotrophs to photoautotrophs.</title>
        <authorList>
            <person name="Ban H."/>
            <person name="Sato S."/>
            <person name="Yoshikawa S."/>
            <person name="Yamada K."/>
            <person name="Nakamura Y."/>
            <person name="Ichinomiya M."/>
            <person name="Sato N."/>
            <person name="Blanc-Mathieu R."/>
            <person name="Endo H."/>
            <person name="Kuwata A."/>
            <person name="Ogata H."/>
        </authorList>
    </citation>
    <scope>NUCLEOTIDE SEQUENCE [LARGE SCALE GENOMIC DNA]</scope>
    <source>
        <strain evidence="3">NIES 3701</strain>
    </source>
</reference>
<feature type="transmembrane region" description="Helical" evidence="1">
    <location>
        <begin position="355"/>
        <end position="377"/>
    </location>
</feature>
<keyword evidence="3" id="KW-1185">Reference proteome</keyword>
<feature type="transmembrane region" description="Helical" evidence="1">
    <location>
        <begin position="669"/>
        <end position="690"/>
    </location>
</feature>
<feature type="transmembrane region" description="Helical" evidence="1">
    <location>
        <begin position="847"/>
        <end position="864"/>
    </location>
</feature>
<keyword evidence="1" id="KW-0472">Membrane</keyword>
<dbReference type="AlphaFoldDB" id="A0A9W7EES9"/>
<feature type="transmembrane region" description="Helical" evidence="1">
    <location>
        <begin position="936"/>
        <end position="959"/>
    </location>
</feature>
<feature type="transmembrane region" description="Helical" evidence="1">
    <location>
        <begin position="231"/>
        <end position="250"/>
    </location>
</feature>
<feature type="transmembrane region" description="Helical" evidence="1">
    <location>
        <begin position="750"/>
        <end position="771"/>
    </location>
</feature>
<name>A0A9W7EES9_9STRA</name>
<dbReference type="EMBL" id="BRXY01000173">
    <property type="protein sequence ID" value="GMH73828.1"/>
    <property type="molecule type" value="Genomic_DNA"/>
</dbReference>
<feature type="transmembrane region" description="Helical" evidence="1">
    <location>
        <begin position="12"/>
        <end position="35"/>
    </location>
</feature>
<dbReference type="Proteomes" id="UP001165085">
    <property type="component" value="Unassembled WGS sequence"/>
</dbReference>
<gene>
    <name evidence="2" type="ORF">TrST_g1912</name>
</gene>
<feature type="transmembrane region" description="Helical" evidence="1">
    <location>
        <begin position="582"/>
        <end position="602"/>
    </location>
</feature>
<feature type="transmembrane region" description="Helical" evidence="1">
    <location>
        <begin position="270"/>
        <end position="289"/>
    </location>
</feature>
<feature type="transmembrane region" description="Helical" evidence="1">
    <location>
        <begin position="783"/>
        <end position="803"/>
    </location>
</feature>
<feature type="transmembrane region" description="Helical" evidence="1">
    <location>
        <begin position="542"/>
        <end position="562"/>
    </location>
</feature>
<proteinExistence type="predicted"/>
<feature type="transmembrane region" description="Helical" evidence="1">
    <location>
        <begin position="310"/>
        <end position="329"/>
    </location>
</feature>
<keyword evidence="1" id="KW-1133">Transmembrane helix</keyword>
<feature type="transmembrane region" description="Helical" evidence="1">
    <location>
        <begin position="413"/>
        <end position="437"/>
    </location>
</feature>
<feature type="transmembrane region" description="Helical" evidence="1">
    <location>
        <begin position="56"/>
        <end position="75"/>
    </location>
</feature>
<keyword evidence="1" id="KW-0812">Transmembrane</keyword>
<evidence type="ECO:0000256" key="1">
    <source>
        <dbReference type="SAM" id="Phobius"/>
    </source>
</evidence>